<gene>
    <name evidence="1" type="ORF">GTQ55_06565</name>
</gene>
<sequence length="144" mass="16118">MKKILQALICTSIILFFGCAEDLVIEVEPRYGFTFAPATHLTENDEISIEILRLGKEERLRFHKCGPDCNTAVEVSSVGVESVKGSNIVTFHANENGKYYFWLNNTKAKGQKSAVKVKRVKNTLKGVFLEFESGSEIFIIRGKA</sequence>
<reference evidence="1 2" key="1">
    <citation type="submission" date="2020-01" db="EMBL/GenBank/DDBJ databases">
        <title>The possibility of degradation of plastic by Microbulbifer hydrolyticus IRE-31.</title>
        <authorList>
            <person name="Liu L."/>
        </authorList>
    </citation>
    <scope>NUCLEOTIDE SEQUENCE [LARGE SCALE GENOMIC DNA]</scope>
    <source>
        <strain evidence="1 2">IRE-31</strain>
    </source>
</reference>
<accession>A0ABX6IYP3</accession>
<name>A0ABX6IYP3_9GAMM</name>
<evidence type="ECO:0000313" key="2">
    <source>
        <dbReference type="Proteomes" id="UP000464675"/>
    </source>
</evidence>
<organism evidence="1 2">
    <name type="scientific">Microbulbifer hydrolyticus</name>
    <dbReference type="NCBI Taxonomy" id="48074"/>
    <lineage>
        <taxon>Bacteria</taxon>
        <taxon>Pseudomonadati</taxon>
        <taxon>Pseudomonadota</taxon>
        <taxon>Gammaproteobacteria</taxon>
        <taxon>Cellvibrionales</taxon>
        <taxon>Microbulbiferaceae</taxon>
        <taxon>Microbulbifer</taxon>
    </lineage>
</organism>
<proteinExistence type="predicted"/>
<dbReference type="EMBL" id="CP047491">
    <property type="protein sequence ID" value="QHQ38684.1"/>
    <property type="molecule type" value="Genomic_DNA"/>
</dbReference>
<protein>
    <recommendedName>
        <fullName evidence="3">Lipoprotein</fullName>
    </recommendedName>
</protein>
<evidence type="ECO:0000313" key="1">
    <source>
        <dbReference type="EMBL" id="QHQ38684.1"/>
    </source>
</evidence>
<keyword evidence="2" id="KW-1185">Reference proteome</keyword>
<dbReference type="Proteomes" id="UP000464675">
    <property type="component" value="Chromosome"/>
</dbReference>
<dbReference type="PROSITE" id="PS51257">
    <property type="entry name" value="PROKAR_LIPOPROTEIN"/>
    <property type="match status" value="1"/>
</dbReference>
<evidence type="ECO:0008006" key="3">
    <source>
        <dbReference type="Google" id="ProtNLM"/>
    </source>
</evidence>